<dbReference type="HOGENOM" id="CLU_134721_1_0_1"/>
<dbReference type="SUPFAM" id="SSF101936">
    <property type="entry name" value="DNA-binding pseudobarrel domain"/>
    <property type="match status" value="1"/>
</dbReference>
<dbReference type="GO" id="GO:0003677">
    <property type="term" value="F:DNA binding"/>
    <property type="evidence" value="ECO:0007669"/>
    <property type="project" value="UniProtKB-KW"/>
</dbReference>
<evidence type="ECO:0000256" key="1">
    <source>
        <dbReference type="ARBA" id="ARBA00004123"/>
    </source>
</evidence>
<dbReference type="Gramene" id="EOY17796">
    <property type="protein sequence ID" value="EOY17796"/>
    <property type="gene ID" value="TCM_042515"/>
</dbReference>
<protein>
    <recommendedName>
        <fullName evidence="6">TF-B3 domain-containing protein</fullName>
    </recommendedName>
</protein>
<dbReference type="Pfam" id="PF02362">
    <property type="entry name" value="B3"/>
    <property type="match status" value="1"/>
</dbReference>
<dbReference type="InParanoid" id="A0A061FL35"/>
<gene>
    <name evidence="7" type="ORF">TCM_042515</name>
</gene>
<dbReference type="OMA" id="ECWSSLE"/>
<evidence type="ECO:0000256" key="2">
    <source>
        <dbReference type="ARBA" id="ARBA00023015"/>
    </source>
</evidence>
<dbReference type="GO" id="GO:0003700">
    <property type="term" value="F:DNA-binding transcription factor activity"/>
    <property type="evidence" value="ECO:0007669"/>
    <property type="project" value="InterPro"/>
</dbReference>
<keyword evidence="2" id="KW-0805">Transcription regulation</keyword>
<proteinExistence type="predicted"/>
<keyword evidence="4" id="KW-0804">Transcription</keyword>
<dbReference type="PROSITE" id="PS50863">
    <property type="entry name" value="B3"/>
    <property type="match status" value="1"/>
</dbReference>
<evidence type="ECO:0000313" key="7">
    <source>
        <dbReference type="EMBL" id="EOY17796.1"/>
    </source>
</evidence>
<comment type="subcellular location">
    <subcellularLocation>
        <location evidence="1">Nucleus</location>
    </subcellularLocation>
</comment>
<dbReference type="Proteomes" id="UP000026915">
    <property type="component" value="Chromosome 10"/>
</dbReference>
<reference evidence="7 8" key="1">
    <citation type="journal article" date="2013" name="Genome Biol.">
        <title>The genome sequence of the most widely cultivated cacao type and its use to identify candidate genes regulating pod color.</title>
        <authorList>
            <person name="Motamayor J.C."/>
            <person name="Mockaitis K."/>
            <person name="Schmutz J."/>
            <person name="Haiminen N."/>
            <person name="Iii D.L."/>
            <person name="Cornejo O."/>
            <person name="Findley S.D."/>
            <person name="Zheng P."/>
            <person name="Utro F."/>
            <person name="Royaert S."/>
            <person name="Saski C."/>
            <person name="Jenkins J."/>
            <person name="Podicheti R."/>
            <person name="Zhao M."/>
            <person name="Scheffler B.E."/>
            <person name="Stack J.C."/>
            <person name="Feltus F.A."/>
            <person name="Mustiga G.M."/>
            <person name="Amores F."/>
            <person name="Phillips W."/>
            <person name="Marelli J.P."/>
            <person name="May G.D."/>
            <person name="Shapiro H."/>
            <person name="Ma J."/>
            <person name="Bustamante C.D."/>
            <person name="Schnell R.J."/>
            <person name="Main D."/>
            <person name="Gilbert D."/>
            <person name="Parida L."/>
            <person name="Kuhn D.N."/>
        </authorList>
    </citation>
    <scope>NUCLEOTIDE SEQUENCE [LARGE SCALE GENOMIC DNA]</scope>
    <source>
        <strain evidence="8">cv. Matina 1-6</strain>
    </source>
</reference>
<evidence type="ECO:0000256" key="5">
    <source>
        <dbReference type="ARBA" id="ARBA00023242"/>
    </source>
</evidence>
<dbReference type="EMBL" id="CM001888">
    <property type="protein sequence ID" value="EOY17796.1"/>
    <property type="molecule type" value="Genomic_DNA"/>
</dbReference>
<dbReference type="AlphaFoldDB" id="A0A061FL35"/>
<evidence type="ECO:0000259" key="6">
    <source>
        <dbReference type="PROSITE" id="PS50863"/>
    </source>
</evidence>
<keyword evidence="8" id="KW-1185">Reference proteome</keyword>
<dbReference type="CDD" id="cd10017">
    <property type="entry name" value="B3_DNA"/>
    <property type="match status" value="1"/>
</dbReference>
<dbReference type="GO" id="GO:0005634">
    <property type="term" value="C:nucleus"/>
    <property type="evidence" value="ECO:0007669"/>
    <property type="project" value="UniProtKB-SubCell"/>
</dbReference>
<sequence>MEKIFSKQLTDTDLKKRLSIPTQCLNHFRFDKCHSTSVQVEDENGKAWHFKCRVRREGYQKPVFCEGWLKFVRYTSLRPGDRVEFYKDTKAEGLYRIQVQRRVKLLGKEFWANLRPFEKRINFEERTEVAAKEEKSKRKLSI</sequence>
<organism evidence="7 8">
    <name type="scientific">Theobroma cacao</name>
    <name type="common">Cacao</name>
    <name type="synonym">Cocoa</name>
    <dbReference type="NCBI Taxonomy" id="3641"/>
    <lineage>
        <taxon>Eukaryota</taxon>
        <taxon>Viridiplantae</taxon>
        <taxon>Streptophyta</taxon>
        <taxon>Embryophyta</taxon>
        <taxon>Tracheophyta</taxon>
        <taxon>Spermatophyta</taxon>
        <taxon>Magnoliopsida</taxon>
        <taxon>eudicotyledons</taxon>
        <taxon>Gunneridae</taxon>
        <taxon>Pentapetalae</taxon>
        <taxon>rosids</taxon>
        <taxon>malvids</taxon>
        <taxon>Malvales</taxon>
        <taxon>Malvaceae</taxon>
        <taxon>Byttnerioideae</taxon>
        <taxon>Theobroma</taxon>
    </lineage>
</organism>
<keyword evidence="5" id="KW-0539">Nucleus</keyword>
<dbReference type="PANTHER" id="PTHR31140">
    <property type="entry name" value="B3 DOMAIN-CONTAINING TRANSCRIPTION FACTOR ABI3"/>
    <property type="match status" value="1"/>
</dbReference>
<dbReference type="InterPro" id="IPR044800">
    <property type="entry name" value="LEC2-like"/>
</dbReference>
<evidence type="ECO:0000256" key="3">
    <source>
        <dbReference type="ARBA" id="ARBA00023125"/>
    </source>
</evidence>
<dbReference type="PANTHER" id="PTHR31140:SF145">
    <property type="entry name" value="TF-B3 DOMAIN-CONTAINING PROTEIN"/>
    <property type="match status" value="1"/>
</dbReference>
<name>A0A061FL35_THECC</name>
<dbReference type="InterPro" id="IPR015300">
    <property type="entry name" value="DNA-bd_pseudobarrel_sf"/>
</dbReference>
<keyword evidence="3" id="KW-0238">DNA-binding</keyword>
<dbReference type="SMART" id="SM01019">
    <property type="entry name" value="B3"/>
    <property type="match status" value="1"/>
</dbReference>
<dbReference type="Gene3D" id="2.40.330.10">
    <property type="entry name" value="DNA-binding pseudobarrel domain"/>
    <property type="match status" value="1"/>
</dbReference>
<evidence type="ECO:0000256" key="4">
    <source>
        <dbReference type="ARBA" id="ARBA00023163"/>
    </source>
</evidence>
<feature type="domain" description="TF-B3" evidence="6">
    <location>
        <begin position="3"/>
        <end position="103"/>
    </location>
</feature>
<dbReference type="InterPro" id="IPR003340">
    <property type="entry name" value="B3_DNA-bd"/>
</dbReference>
<accession>A0A061FL35</accession>
<evidence type="ECO:0000313" key="8">
    <source>
        <dbReference type="Proteomes" id="UP000026915"/>
    </source>
</evidence>